<dbReference type="Pfam" id="PF12028">
    <property type="entry name" value="DUF3515"/>
    <property type="match status" value="1"/>
</dbReference>
<dbReference type="Proteomes" id="UP001209083">
    <property type="component" value="Chromosome"/>
</dbReference>
<evidence type="ECO:0000256" key="1">
    <source>
        <dbReference type="SAM" id="SignalP"/>
    </source>
</evidence>
<organism evidence="2 3">
    <name type="scientific">Saxibacter everestensis</name>
    <dbReference type="NCBI Taxonomy" id="2909229"/>
    <lineage>
        <taxon>Bacteria</taxon>
        <taxon>Bacillati</taxon>
        <taxon>Actinomycetota</taxon>
        <taxon>Actinomycetes</taxon>
        <taxon>Micrococcales</taxon>
        <taxon>Brevibacteriaceae</taxon>
        <taxon>Saxibacter</taxon>
    </lineage>
</organism>
<feature type="signal peptide" evidence="1">
    <location>
        <begin position="1"/>
        <end position="19"/>
    </location>
</feature>
<dbReference type="PROSITE" id="PS51257">
    <property type="entry name" value="PROKAR_LIPOPROTEIN"/>
    <property type="match status" value="1"/>
</dbReference>
<evidence type="ECO:0000313" key="2">
    <source>
        <dbReference type="EMBL" id="WGW13051.1"/>
    </source>
</evidence>
<dbReference type="RefSeq" id="WP_349639859.1">
    <property type="nucleotide sequence ID" value="NZ_CP090958.1"/>
</dbReference>
<feature type="chain" id="PRO_5046644632" evidence="1">
    <location>
        <begin position="20"/>
        <end position="156"/>
    </location>
</feature>
<keyword evidence="3" id="KW-1185">Reference proteome</keyword>
<sequence length="156" mass="15972">MARSFRIPAVLLAGLAALAGCSDVVNVNPATNAADPACAKVMIQLPQDLGGNALRDTTSQATAAWGDPTVAVLRCGLKPPGPTTTPCVSVNDVDWLSEDEGDHWRFTSYGRTPAVEVLISTTDTSGQSVLNSVTPAVANLPKTGACVGTQDADPAP</sequence>
<accession>A0ABY8QX94</accession>
<proteinExistence type="predicted"/>
<reference evidence="2 3" key="1">
    <citation type="submission" date="2023-05" db="EMBL/GenBank/DDBJ databases">
        <title>Lithophilousrod everest ZFBP1038 complete genpme.</title>
        <authorList>
            <person name="Tian M."/>
        </authorList>
    </citation>
    <scope>NUCLEOTIDE SEQUENCE [LARGE SCALE GENOMIC DNA]</scope>
    <source>
        <strain evidence="2 3">ZFBP1038</strain>
    </source>
</reference>
<keyword evidence="1" id="KW-0732">Signal</keyword>
<evidence type="ECO:0000313" key="3">
    <source>
        <dbReference type="Proteomes" id="UP001209083"/>
    </source>
</evidence>
<dbReference type="InterPro" id="IPR021903">
    <property type="entry name" value="DUF3515"/>
</dbReference>
<name>A0ABY8QX94_9MICO</name>
<protein>
    <submittedName>
        <fullName evidence="2">DUF3515 family protein</fullName>
    </submittedName>
</protein>
<gene>
    <name evidence="2" type="ORF">LWF01_04565</name>
</gene>
<dbReference type="EMBL" id="CP090958">
    <property type="protein sequence ID" value="WGW13051.1"/>
    <property type="molecule type" value="Genomic_DNA"/>
</dbReference>